<reference evidence="1 2" key="1">
    <citation type="submission" date="2019-06" db="EMBL/GenBank/DDBJ databases">
        <title>Wine fermentation using esterase from Monascus purpureus.</title>
        <authorList>
            <person name="Geng C."/>
            <person name="Zhang Y."/>
        </authorList>
    </citation>
    <scope>NUCLEOTIDE SEQUENCE [LARGE SCALE GENOMIC DNA]</scope>
    <source>
        <strain evidence="1">HQ1</strain>
    </source>
</reference>
<gene>
    <name evidence="1" type="ORF">MPDQ_004949</name>
</gene>
<name>A0A507QKN5_MONPU</name>
<dbReference type="Proteomes" id="UP000319663">
    <property type="component" value="Unassembled WGS sequence"/>
</dbReference>
<protein>
    <submittedName>
        <fullName evidence="1">Uncharacterized protein</fullName>
    </submittedName>
</protein>
<sequence>MEQCMFTDAELRVAQERRLKHQGTAKISLDQISLAPEYDEKNVKRLYELFSRDDCDRLNIRNHVTAIVSEQHLQSACRAAQTNSHELMTNQPGSYPHLQFATGQVHCLHGQHRLRAGQQFLPPSDQWWTVDLYLDDIGSELRTALADEYSNERQPSDGEVYRKIRQYQYEGCPRFVDRWMSRLSPNKRKRLKQLSSDGNKYIRAAFDALLPIPGLWDGMSIGSLHRLLAMNCDEEIIHYLTHVKDFWSSLVNGDRTQMMKIDGHTVEQLELLVPAAESTAIKGMILSGQVFGAFQKPQQKAIWRRLRGQNCLIPSLHTFFRDLWYLEACAHCVKRLVVVNKHQPTIRRAIRDIFRPSNHGDGECVIQTSETQFDRRSGTLGERADFAYRQVWLYAMRHYPRMAKESESGDLLAKASCEKADEEVLYRLAALARRLGYDSPRIAKLMEQSPDRQIARAALLKARKPDRYRYHNGMVESLIDRIVGCFAEAVPIEP</sequence>
<accession>A0A507QKN5</accession>
<dbReference type="Pfam" id="PF12520">
    <property type="entry name" value="DUF3723"/>
    <property type="match status" value="1"/>
</dbReference>
<dbReference type="STRING" id="5098.A0A507QKN5"/>
<evidence type="ECO:0000313" key="1">
    <source>
        <dbReference type="EMBL" id="TQB67674.1"/>
    </source>
</evidence>
<proteinExistence type="predicted"/>
<dbReference type="InterPro" id="IPR022198">
    <property type="entry name" value="DUF3723"/>
</dbReference>
<organism evidence="1 2">
    <name type="scientific">Monascus purpureus</name>
    <name type="common">Red mold</name>
    <name type="synonym">Monascus anka</name>
    <dbReference type="NCBI Taxonomy" id="5098"/>
    <lineage>
        <taxon>Eukaryota</taxon>
        <taxon>Fungi</taxon>
        <taxon>Dikarya</taxon>
        <taxon>Ascomycota</taxon>
        <taxon>Pezizomycotina</taxon>
        <taxon>Eurotiomycetes</taxon>
        <taxon>Eurotiomycetidae</taxon>
        <taxon>Eurotiales</taxon>
        <taxon>Aspergillaceae</taxon>
        <taxon>Monascus</taxon>
    </lineage>
</organism>
<keyword evidence="2" id="KW-1185">Reference proteome</keyword>
<dbReference type="OrthoDB" id="4227485at2759"/>
<dbReference type="AlphaFoldDB" id="A0A507QKN5"/>
<evidence type="ECO:0000313" key="2">
    <source>
        <dbReference type="Proteomes" id="UP000319663"/>
    </source>
</evidence>
<comment type="caution">
    <text evidence="1">The sequence shown here is derived from an EMBL/GenBank/DDBJ whole genome shotgun (WGS) entry which is preliminary data.</text>
</comment>
<dbReference type="EMBL" id="VIFY01000328">
    <property type="protein sequence ID" value="TQB67674.1"/>
    <property type="molecule type" value="Genomic_DNA"/>
</dbReference>